<dbReference type="Proteomes" id="UP000554482">
    <property type="component" value="Unassembled WGS sequence"/>
</dbReference>
<dbReference type="EMBL" id="JABWDY010018719">
    <property type="protein sequence ID" value="KAF5194416.1"/>
    <property type="molecule type" value="Genomic_DNA"/>
</dbReference>
<protein>
    <submittedName>
        <fullName evidence="1">Uncharacterized protein</fullName>
    </submittedName>
</protein>
<accession>A0A7J6WAG5</accession>
<dbReference type="OrthoDB" id="10262656at2759"/>
<evidence type="ECO:0000313" key="1">
    <source>
        <dbReference type="EMBL" id="KAF5194416.1"/>
    </source>
</evidence>
<organism evidence="1 2">
    <name type="scientific">Thalictrum thalictroides</name>
    <name type="common">Rue-anemone</name>
    <name type="synonym">Anemone thalictroides</name>
    <dbReference type="NCBI Taxonomy" id="46969"/>
    <lineage>
        <taxon>Eukaryota</taxon>
        <taxon>Viridiplantae</taxon>
        <taxon>Streptophyta</taxon>
        <taxon>Embryophyta</taxon>
        <taxon>Tracheophyta</taxon>
        <taxon>Spermatophyta</taxon>
        <taxon>Magnoliopsida</taxon>
        <taxon>Ranunculales</taxon>
        <taxon>Ranunculaceae</taxon>
        <taxon>Thalictroideae</taxon>
        <taxon>Thalictrum</taxon>
    </lineage>
</organism>
<feature type="non-terminal residue" evidence="1">
    <location>
        <position position="1"/>
    </location>
</feature>
<evidence type="ECO:0000313" key="2">
    <source>
        <dbReference type="Proteomes" id="UP000554482"/>
    </source>
</evidence>
<sequence>VLFNTLFGFSTSFWMAVTTRFLLGSLNGVLGPIKFGTMANQRFIFLFGNCIWVEHRPLNLHQICHHCFSMEELLTLASQ</sequence>
<reference evidence="1 2" key="1">
    <citation type="submission" date="2020-06" db="EMBL/GenBank/DDBJ databases">
        <title>Transcriptomic and genomic resources for Thalictrum thalictroides and T. hernandezii: Facilitating candidate gene discovery in an emerging model plant lineage.</title>
        <authorList>
            <person name="Arias T."/>
            <person name="Riano-Pachon D.M."/>
            <person name="Di Stilio V.S."/>
        </authorList>
    </citation>
    <scope>NUCLEOTIDE SEQUENCE [LARGE SCALE GENOMIC DNA]</scope>
    <source>
        <strain evidence="2">cv. WT478/WT964</strain>
        <tissue evidence="1">Leaves</tissue>
    </source>
</reference>
<dbReference type="AlphaFoldDB" id="A0A7J6WAG5"/>
<comment type="caution">
    <text evidence="1">The sequence shown here is derived from an EMBL/GenBank/DDBJ whole genome shotgun (WGS) entry which is preliminary data.</text>
</comment>
<keyword evidence="2" id="KW-1185">Reference proteome</keyword>
<proteinExistence type="predicted"/>
<name>A0A7J6WAG5_THATH</name>
<gene>
    <name evidence="1" type="ORF">FRX31_015997</name>
</gene>